<evidence type="ECO:0000256" key="1">
    <source>
        <dbReference type="SAM" id="MobiDB-lite"/>
    </source>
</evidence>
<feature type="compositionally biased region" description="Low complexity" evidence="1">
    <location>
        <begin position="88"/>
        <end position="99"/>
    </location>
</feature>
<comment type="caution">
    <text evidence="2">The sequence shown here is derived from an EMBL/GenBank/DDBJ whole genome shotgun (WGS) entry which is preliminary data.</text>
</comment>
<feature type="region of interest" description="Disordered" evidence="1">
    <location>
        <begin position="127"/>
        <end position="175"/>
    </location>
</feature>
<evidence type="ECO:0000313" key="3">
    <source>
        <dbReference type="Proteomes" id="UP001451303"/>
    </source>
</evidence>
<feature type="compositionally biased region" description="Polar residues" evidence="1">
    <location>
        <begin position="53"/>
        <end position="67"/>
    </location>
</feature>
<sequence>MASPSSSRAPDRISRNSRGLAVRADASASDCAANRLPDLPRLTDSPPEVESLPPTQSNPNQQRQTPSTPVPIPQQESSPTSESDRFYSARQTPAQSQSPAPDPPAERQIDSSSHAFHVNSLVHPARRIERDLERLPRYDPRSPSAPSASGSESFHSAGETPVAGQSPAPDQLATDAPLDFNSYEFMVNSLVHPVRRTELPTEFEERFDPNFRSRLQGPLTLVGATWDDIIRETNDLLLANGAEEKDLIGKARHTDQGCTCKTGRI</sequence>
<protein>
    <submittedName>
        <fullName evidence="2">Uncharacterized protein</fullName>
    </submittedName>
</protein>
<dbReference type="Proteomes" id="UP001451303">
    <property type="component" value="Unassembled WGS sequence"/>
</dbReference>
<organism evidence="2 3">
    <name type="scientific">Neurospora intermedia</name>
    <dbReference type="NCBI Taxonomy" id="5142"/>
    <lineage>
        <taxon>Eukaryota</taxon>
        <taxon>Fungi</taxon>
        <taxon>Dikarya</taxon>
        <taxon>Ascomycota</taxon>
        <taxon>Pezizomycotina</taxon>
        <taxon>Sordariomycetes</taxon>
        <taxon>Sordariomycetidae</taxon>
        <taxon>Sordariales</taxon>
        <taxon>Sordariaceae</taxon>
        <taxon>Neurospora</taxon>
    </lineage>
</organism>
<feature type="compositionally biased region" description="Low complexity" evidence="1">
    <location>
        <begin position="141"/>
        <end position="157"/>
    </location>
</feature>
<gene>
    <name evidence="2" type="ORF">QR685DRAFT_435149</name>
</gene>
<feature type="compositionally biased region" description="Basic and acidic residues" evidence="1">
    <location>
        <begin position="127"/>
        <end position="140"/>
    </location>
</feature>
<reference evidence="2 3" key="1">
    <citation type="submission" date="2023-09" db="EMBL/GenBank/DDBJ databases">
        <title>Multi-omics analysis of a traditional fermented food reveals byproduct-associated fungal strains for waste-to-food upcycling.</title>
        <authorList>
            <consortium name="Lawrence Berkeley National Laboratory"/>
            <person name="Rekdal V.M."/>
            <person name="Villalobos-Escobedo J.M."/>
            <person name="Rodriguez-Valeron N."/>
            <person name="Garcia M.O."/>
            <person name="Vasquez D.P."/>
            <person name="Damayanti I."/>
            <person name="Sorensen P.M."/>
            <person name="Baidoo E.E."/>
            <person name="De Carvalho A.C."/>
            <person name="Riley R."/>
            <person name="Lipzen A."/>
            <person name="He G."/>
            <person name="Yan M."/>
            <person name="Haridas S."/>
            <person name="Daum C."/>
            <person name="Yoshinaga Y."/>
            <person name="Ng V."/>
            <person name="Grigoriev I.V."/>
            <person name="Munk R."/>
            <person name="Nuraida L."/>
            <person name="Wijaya C.H."/>
            <person name="Morales P.-C."/>
            <person name="Keasling J.D."/>
        </authorList>
    </citation>
    <scope>NUCLEOTIDE SEQUENCE [LARGE SCALE GENOMIC DNA]</scope>
    <source>
        <strain evidence="2 3">FGSC 2613</strain>
    </source>
</reference>
<proteinExistence type="predicted"/>
<keyword evidence="3" id="KW-1185">Reference proteome</keyword>
<evidence type="ECO:0000313" key="2">
    <source>
        <dbReference type="EMBL" id="KAL0472919.1"/>
    </source>
</evidence>
<accession>A0ABR3DJQ9</accession>
<dbReference type="EMBL" id="JAVLET010000002">
    <property type="protein sequence ID" value="KAL0472919.1"/>
    <property type="molecule type" value="Genomic_DNA"/>
</dbReference>
<feature type="region of interest" description="Disordered" evidence="1">
    <location>
        <begin position="1"/>
        <end position="109"/>
    </location>
</feature>
<name>A0ABR3DJQ9_NEUIN</name>